<evidence type="ECO:0000256" key="1">
    <source>
        <dbReference type="SAM" id="MobiDB-lite"/>
    </source>
</evidence>
<proteinExistence type="predicted"/>
<protein>
    <submittedName>
        <fullName evidence="2">Uncharacterized protein</fullName>
    </submittedName>
</protein>
<evidence type="ECO:0000313" key="2">
    <source>
        <dbReference type="EMBL" id="KAF6730364.1"/>
    </source>
</evidence>
<comment type="caution">
    <text evidence="2">The sequence shown here is derived from an EMBL/GenBank/DDBJ whole genome shotgun (WGS) entry which is preliminary data.</text>
</comment>
<gene>
    <name evidence="2" type="ORF">FQA47_022490</name>
</gene>
<reference evidence="2" key="1">
    <citation type="journal article" name="BMC Genomics">
        <title>Long-read sequencing and de novo genome assembly of marine medaka (Oryzias melastigma).</title>
        <authorList>
            <person name="Liang P."/>
            <person name="Saqib H.S.A."/>
            <person name="Ni X."/>
            <person name="Shen Y."/>
        </authorList>
    </citation>
    <scope>NUCLEOTIDE SEQUENCE</scope>
    <source>
        <strain evidence="2">Bigg-433</strain>
    </source>
</reference>
<dbReference type="Proteomes" id="UP000646548">
    <property type="component" value="Unassembled WGS sequence"/>
</dbReference>
<dbReference type="EMBL" id="WKFB01000237">
    <property type="protein sequence ID" value="KAF6730364.1"/>
    <property type="molecule type" value="Genomic_DNA"/>
</dbReference>
<accession>A0A834FDJ0</accession>
<feature type="compositionally biased region" description="Polar residues" evidence="1">
    <location>
        <begin position="26"/>
        <end position="53"/>
    </location>
</feature>
<evidence type="ECO:0000313" key="3">
    <source>
        <dbReference type="Proteomes" id="UP000646548"/>
    </source>
</evidence>
<organism evidence="2 3">
    <name type="scientific">Oryzias melastigma</name>
    <name type="common">Marine medaka</name>
    <dbReference type="NCBI Taxonomy" id="30732"/>
    <lineage>
        <taxon>Eukaryota</taxon>
        <taxon>Metazoa</taxon>
        <taxon>Chordata</taxon>
        <taxon>Craniata</taxon>
        <taxon>Vertebrata</taxon>
        <taxon>Euteleostomi</taxon>
        <taxon>Actinopterygii</taxon>
        <taxon>Neopterygii</taxon>
        <taxon>Teleostei</taxon>
        <taxon>Neoteleostei</taxon>
        <taxon>Acanthomorphata</taxon>
        <taxon>Ovalentaria</taxon>
        <taxon>Atherinomorphae</taxon>
        <taxon>Beloniformes</taxon>
        <taxon>Adrianichthyidae</taxon>
        <taxon>Oryziinae</taxon>
        <taxon>Oryzias</taxon>
    </lineage>
</organism>
<name>A0A834FDJ0_ORYME</name>
<sequence length="107" mass="11710">MKTSHSTVNRLSADISCDVAKEPNGAWNTSSGRFSQRLHSPTSVQQLHKPSFTQREDTSSPGAAVNVLPQEGKEKHTVSFLYSVYRLPAPPSEVSSPETGIWQKGSR</sequence>
<feature type="region of interest" description="Disordered" evidence="1">
    <location>
        <begin position="21"/>
        <end position="65"/>
    </location>
</feature>
<dbReference type="AlphaFoldDB" id="A0A834FDJ0"/>